<dbReference type="InterPro" id="IPR016032">
    <property type="entry name" value="Sig_transdc_resp-reg_C-effctor"/>
</dbReference>
<dbReference type="AlphaFoldDB" id="T1XMA3"/>
<dbReference type="SUPFAM" id="SSF46894">
    <property type="entry name" value="C-terminal effector domain of the bipartite response regulators"/>
    <property type="match status" value="1"/>
</dbReference>
<dbReference type="OrthoDB" id="9129394at2"/>
<dbReference type="GO" id="GO:0003677">
    <property type="term" value="F:DNA binding"/>
    <property type="evidence" value="ECO:0007669"/>
    <property type="project" value="UniProtKB-KW"/>
</dbReference>
<dbReference type="PATRIC" id="fig|1246301.3.peg.6402"/>
<organism evidence="3 4">
    <name type="scientific">Variovorax paradoxus B4</name>
    <dbReference type="NCBI Taxonomy" id="1246301"/>
    <lineage>
        <taxon>Bacteria</taxon>
        <taxon>Pseudomonadati</taxon>
        <taxon>Pseudomonadota</taxon>
        <taxon>Betaproteobacteria</taxon>
        <taxon>Burkholderiales</taxon>
        <taxon>Comamonadaceae</taxon>
        <taxon>Variovorax</taxon>
    </lineage>
</organism>
<evidence type="ECO:0000259" key="2">
    <source>
        <dbReference type="PROSITE" id="PS50043"/>
    </source>
</evidence>
<dbReference type="SUPFAM" id="SSF52172">
    <property type="entry name" value="CheY-like"/>
    <property type="match status" value="1"/>
</dbReference>
<sequence length="209" mass="22353">MTAPTQARQIHVAVAHRDPYVAAGIASLLRSRADFVVQSGLADIDGGDDTVDVLVTDYATGVHKATNVPPGRGGSASRSFLVVTDQSTGWQIRRAVDAGVRGYLLHDCSAEELSDAVRCVAEGRRYLSCPVADQLLDNLSSAVPTARELEVLQLMAEGLANKDIGRRLDIGEGTVKVHVKAILRKLRKPTRVAAISEAFRRGLLLEASS</sequence>
<gene>
    <name evidence="3" type="ORF">VAPA_2c08730</name>
</gene>
<dbReference type="SMART" id="SM00421">
    <property type="entry name" value="HTH_LUXR"/>
    <property type="match status" value="1"/>
</dbReference>
<dbReference type="KEGG" id="vpd:VAPA_2c08730"/>
<dbReference type="GO" id="GO:0006355">
    <property type="term" value="P:regulation of DNA-templated transcription"/>
    <property type="evidence" value="ECO:0007669"/>
    <property type="project" value="InterPro"/>
</dbReference>
<accession>T1XMA3</accession>
<dbReference type="PANTHER" id="PTHR43214">
    <property type="entry name" value="TWO-COMPONENT RESPONSE REGULATOR"/>
    <property type="match status" value="1"/>
</dbReference>
<feature type="domain" description="HTH luxR-type" evidence="2">
    <location>
        <begin position="137"/>
        <end position="202"/>
    </location>
</feature>
<proteinExistence type="predicted"/>
<keyword evidence="1" id="KW-0238">DNA-binding</keyword>
<evidence type="ECO:0000313" key="3">
    <source>
        <dbReference type="EMBL" id="AGU53429.1"/>
    </source>
</evidence>
<reference evidence="3 4" key="1">
    <citation type="submission" date="2012-10" db="EMBL/GenBank/DDBJ databases">
        <title>Genome sequence of Variovorax paradoxus B4.</title>
        <authorList>
            <person name="Schuldes J."/>
            <person name="Brandt U."/>
            <person name="Hiessl S."/>
            <person name="Wuebbeler J.H."/>
            <person name="Thuermer A."/>
            <person name="Steinbuechel A."/>
            <person name="Daniel R."/>
        </authorList>
    </citation>
    <scope>NUCLEOTIDE SEQUENCE [LARGE SCALE GENOMIC DNA]</scope>
    <source>
        <strain evidence="3 4">B4</strain>
    </source>
</reference>
<dbReference type="PROSITE" id="PS50043">
    <property type="entry name" value="HTH_LUXR_2"/>
    <property type="match status" value="1"/>
</dbReference>
<dbReference type="RefSeq" id="WP_021004255.1">
    <property type="nucleotide sequence ID" value="NC_022234.1"/>
</dbReference>
<dbReference type="CDD" id="cd06170">
    <property type="entry name" value="LuxR_C_like"/>
    <property type="match status" value="1"/>
</dbReference>
<dbReference type="PROSITE" id="PS00622">
    <property type="entry name" value="HTH_LUXR_1"/>
    <property type="match status" value="1"/>
</dbReference>
<dbReference type="HOGENOM" id="CLU_000445_90_8_4"/>
<dbReference type="PRINTS" id="PR00038">
    <property type="entry name" value="HTHLUXR"/>
</dbReference>
<dbReference type="InterPro" id="IPR000792">
    <property type="entry name" value="Tscrpt_reg_LuxR_C"/>
</dbReference>
<dbReference type="Pfam" id="PF00196">
    <property type="entry name" value="GerE"/>
    <property type="match status" value="1"/>
</dbReference>
<dbReference type="InterPro" id="IPR011006">
    <property type="entry name" value="CheY-like_superfamily"/>
</dbReference>
<dbReference type="EMBL" id="CP003912">
    <property type="protein sequence ID" value="AGU53429.1"/>
    <property type="molecule type" value="Genomic_DNA"/>
</dbReference>
<name>T1XMA3_VARPD</name>
<dbReference type="Proteomes" id="UP000016223">
    <property type="component" value="Chromosome 2"/>
</dbReference>
<protein>
    <submittedName>
        <fullName evidence="3">Transcriptional regulator, LuxR family</fullName>
    </submittedName>
</protein>
<evidence type="ECO:0000256" key="1">
    <source>
        <dbReference type="ARBA" id="ARBA00023125"/>
    </source>
</evidence>
<dbReference type="InterPro" id="IPR039420">
    <property type="entry name" value="WalR-like"/>
</dbReference>
<dbReference type="Gene3D" id="3.40.50.2300">
    <property type="match status" value="1"/>
</dbReference>
<evidence type="ECO:0000313" key="4">
    <source>
        <dbReference type="Proteomes" id="UP000016223"/>
    </source>
</evidence>